<dbReference type="InterPro" id="IPR050201">
    <property type="entry name" value="Bacterial_glucokinase"/>
</dbReference>
<dbReference type="HAMAP" id="MF_00524">
    <property type="entry name" value="Glucokinase"/>
    <property type="match status" value="1"/>
</dbReference>
<keyword evidence="3" id="KW-0067">ATP-binding</keyword>
<evidence type="ECO:0000313" key="6">
    <source>
        <dbReference type="Proteomes" id="UP000295765"/>
    </source>
</evidence>
<comment type="caution">
    <text evidence="5">The sequence shown here is derived from an EMBL/GenBank/DDBJ whole genome shotgun (WGS) entry which is preliminary data.</text>
</comment>
<dbReference type="Gene3D" id="3.40.367.20">
    <property type="match status" value="1"/>
</dbReference>
<dbReference type="SUPFAM" id="SSF53067">
    <property type="entry name" value="Actin-like ATPase domain"/>
    <property type="match status" value="1"/>
</dbReference>
<dbReference type="GO" id="GO:0004340">
    <property type="term" value="F:glucokinase activity"/>
    <property type="evidence" value="ECO:0007669"/>
    <property type="project" value="UniProtKB-UniRule"/>
</dbReference>
<dbReference type="GO" id="GO:0006096">
    <property type="term" value="P:glycolytic process"/>
    <property type="evidence" value="ECO:0007669"/>
    <property type="project" value="UniProtKB-UniRule"/>
</dbReference>
<reference evidence="5 6" key="1">
    <citation type="submission" date="2019-03" db="EMBL/GenBank/DDBJ databases">
        <title>Genomic Encyclopedia of Type Strains, Phase IV (KMG-IV): sequencing the most valuable type-strain genomes for metagenomic binning, comparative biology and taxonomic classification.</title>
        <authorList>
            <person name="Goeker M."/>
        </authorList>
    </citation>
    <scope>NUCLEOTIDE SEQUENCE [LARGE SCALE GENOMIC DNA]</scope>
    <source>
        <strain evidence="5 6">DSM 25287</strain>
    </source>
</reference>
<dbReference type="OrthoDB" id="9800595at2"/>
<evidence type="ECO:0000313" key="5">
    <source>
        <dbReference type="EMBL" id="TCO80255.1"/>
    </source>
</evidence>
<dbReference type="EMBL" id="SLWY01000015">
    <property type="protein sequence ID" value="TCO80255.1"/>
    <property type="molecule type" value="Genomic_DNA"/>
</dbReference>
<proteinExistence type="inferred from homology"/>
<comment type="caution">
    <text evidence="3">Lacks conserved residue(s) required for the propagation of feature annotation.</text>
</comment>
<keyword evidence="3" id="KW-0963">Cytoplasm</keyword>
<dbReference type="CDD" id="cd24008">
    <property type="entry name" value="ASKHA_NBD_GLK"/>
    <property type="match status" value="1"/>
</dbReference>
<keyword evidence="6" id="KW-1185">Reference proteome</keyword>
<gene>
    <name evidence="3" type="primary">glk</name>
    <name evidence="5" type="ORF">EV699_11531</name>
</gene>
<dbReference type="RefSeq" id="WP_132543788.1">
    <property type="nucleotide sequence ID" value="NZ_SLWY01000015.1"/>
</dbReference>
<comment type="catalytic activity">
    <reaction evidence="3">
        <text>D-glucose + ATP = D-glucose 6-phosphate + ADP + H(+)</text>
        <dbReference type="Rhea" id="RHEA:17825"/>
        <dbReference type="ChEBI" id="CHEBI:4167"/>
        <dbReference type="ChEBI" id="CHEBI:15378"/>
        <dbReference type="ChEBI" id="CHEBI:30616"/>
        <dbReference type="ChEBI" id="CHEBI:61548"/>
        <dbReference type="ChEBI" id="CHEBI:456216"/>
        <dbReference type="EC" id="2.7.1.2"/>
    </reaction>
</comment>
<keyword evidence="2 3" id="KW-0418">Kinase</keyword>
<organism evidence="5 6">
    <name type="scientific">Plasticicumulans lactativorans</name>
    <dbReference type="NCBI Taxonomy" id="1133106"/>
    <lineage>
        <taxon>Bacteria</taxon>
        <taxon>Pseudomonadati</taxon>
        <taxon>Pseudomonadota</taxon>
        <taxon>Gammaproteobacteria</taxon>
        <taxon>Candidatus Competibacteraceae</taxon>
        <taxon>Plasticicumulans</taxon>
    </lineage>
</organism>
<dbReference type="InterPro" id="IPR003836">
    <property type="entry name" value="Glucokinase"/>
</dbReference>
<dbReference type="PANTHER" id="PTHR47690">
    <property type="entry name" value="GLUCOKINASE"/>
    <property type="match status" value="1"/>
</dbReference>
<dbReference type="NCBIfam" id="TIGR00749">
    <property type="entry name" value="glk"/>
    <property type="match status" value="1"/>
</dbReference>
<dbReference type="InterPro" id="IPR043129">
    <property type="entry name" value="ATPase_NBD"/>
</dbReference>
<dbReference type="AlphaFoldDB" id="A0A4R2LLG1"/>
<keyword evidence="3" id="KW-0324">Glycolysis</keyword>
<dbReference type="GO" id="GO:0005524">
    <property type="term" value="F:ATP binding"/>
    <property type="evidence" value="ECO:0007669"/>
    <property type="project" value="UniProtKB-UniRule"/>
</dbReference>
<dbReference type="Proteomes" id="UP000295765">
    <property type="component" value="Unassembled WGS sequence"/>
</dbReference>
<evidence type="ECO:0000256" key="3">
    <source>
        <dbReference type="HAMAP-Rule" id="MF_00524"/>
    </source>
</evidence>
<name>A0A4R2LLG1_9GAMM</name>
<sequence length="316" mass="32696">MRLVADIGATFARFACVGEGGGLARTLALRCSEFGDPLAAVAAYRARLGAVAAFSEAVFAVASPVLGTQVRLTNHPWSLSGDSLREVLGVTRFAFLNDAQAMALALPRLGPDELRAVGDGAQAGEAPRAVIAIGTGLGMAGLVAHAGGWVALGGEGGHATFAPVDRRELEIARLLRDRFGHVSLERVLSGPGLVSLYQALCRLERSESEALFPADVSARALDGSCRRCAEALRIFAAALGAAAGNLALTLGARGGVYLGGGIAARIAGYLGTSAFRTRFEAKGRFADYLAAIPTRVILHPQPALLGALAYRFEDGV</sequence>
<keyword evidence="1 3" id="KW-0808">Transferase</keyword>
<dbReference type="GO" id="GO:0005536">
    <property type="term" value="F:D-glucose binding"/>
    <property type="evidence" value="ECO:0007669"/>
    <property type="project" value="InterPro"/>
</dbReference>
<keyword evidence="3" id="KW-0547">Nucleotide-binding</keyword>
<comment type="similarity">
    <text evidence="3 4">Belongs to the bacterial glucokinase family.</text>
</comment>
<evidence type="ECO:0000256" key="1">
    <source>
        <dbReference type="ARBA" id="ARBA00022679"/>
    </source>
</evidence>
<dbReference type="Gene3D" id="3.30.420.40">
    <property type="match status" value="1"/>
</dbReference>
<protein>
    <recommendedName>
        <fullName evidence="3">Glucokinase</fullName>
        <ecNumber evidence="3">2.7.1.2</ecNumber>
    </recommendedName>
    <alternativeName>
        <fullName evidence="3">Glucose kinase</fullName>
    </alternativeName>
</protein>
<comment type="subcellular location">
    <subcellularLocation>
        <location evidence="3">Cytoplasm</location>
    </subcellularLocation>
</comment>
<evidence type="ECO:0000256" key="4">
    <source>
        <dbReference type="RuleBase" id="RU004046"/>
    </source>
</evidence>
<accession>A0A4R2LLG1</accession>
<dbReference type="Pfam" id="PF02685">
    <property type="entry name" value="Glucokinase"/>
    <property type="match status" value="1"/>
</dbReference>
<evidence type="ECO:0000256" key="2">
    <source>
        <dbReference type="ARBA" id="ARBA00022777"/>
    </source>
</evidence>
<dbReference type="PANTHER" id="PTHR47690:SF1">
    <property type="entry name" value="GLUCOKINASE"/>
    <property type="match status" value="1"/>
</dbReference>
<dbReference type="EC" id="2.7.1.2" evidence="3"/>
<dbReference type="GO" id="GO:0005829">
    <property type="term" value="C:cytosol"/>
    <property type="evidence" value="ECO:0007669"/>
    <property type="project" value="TreeGrafter"/>
</dbReference>